<accession>F1CJ14</accession>
<keyword evidence="1" id="KW-0812">Transmembrane</keyword>
<name>F1CJ14_HOTJU</name>
<proteinExistence type="evidence at transcript level"/>
<keyword evidence="1" id="KW-1133">Transmembrane helix</keyword>
<keyword evidence="1" id="KW-0472">Membrane</keyword>
<dbReference type="AlphaFoldDB" id="F1CJ14"/>
<reference evidence="2" key="1">
    <citation type="journal article" date="2011" name="Toxicon">
        <title>The tale of a resting gland: transcriptome of a replete venom gland from the scorpion Hottentotta judaicus.</title>
        <authorList>
            <person name="Morgenstern D."/>
            <person name="Rohde B.H."/>
            <person name="King G.F."/>
            <person name="Tal T."/>
            <person name="Sher D."/>
            <person name="Zlotkin E."/>
        </authorList>
    </citation>
    <scope>NUCLEOTIDE SEQUENCE</scope>
    <source>
        <tissue evidence="2">Telson</tissue>
    </source>
</reference>
<evidence type="ECO:0000313" key="2">
    <source>
        <dbReference type="EMBL" id="ADY39545.1"/>
    </source>
</evidence>
<protein>
    <submittedName>
        <fullName evidence="2">Uncharacterized protein</fullName>
    </submittedName>
</protein>
<sequence length="323" mass="36296">TMELNTTTTTTIIPVTHVTTDTIEVSTVSSDGPVTISTTQMPIKLEKSLQNLTETEIANVVTVVFIAPDTKLYNWNSTYEKIFQKNLFSFLVSYLQEMEKNQTIKEILLSAIPENIKLDSEASINTRSIIYVSPYPSVMAEHLFVSFFIINNLKNDSVKLLPANIIIKILELSKSALEEELGLTIGDIFQGVKLPLTDSTKSVGTEKSFIEQYATVFISVSVFIGLCLIFGIVTLIYLCCHHSQDYNTDKKKLKRDMRASIEIGDMADSREILSEEMGEKEIPGLLNGSGNHIIRMEDDVWVVPYSEIPLEERNPPDMQDTRL</sequence>
<feature type="non-terminal residue" evidence="2">
    <location>
        <position position="1"/>
    </location>
</feature>
<dbReference type="EMBL" id="HQ288123">
    <property type="protein sequence ID" value="ADY39545.1"/>
    <property type="molecule type" value="mRNA"/>
</dbReference>
<organism evidence="2">
    <name type="scientific">Hottentotta judaicus</name>
    <name type="common">Black scorpion</name>
    <name type="synonym">Buthotus judaicus</name>
    <dbReference type="NCBI Taxonomy" id="6863"/>
    <lineage>
        <taxon>Eukaryota</taxon>
        <taxon>Metazoa</taxon>
        <taxon>Ecdysozoa</taxon>
        <taxon>Arthropoda</taxon>
        <taxon>Chelicerata</taxon>
        <taxon>Arachnida</taxon>
        <taxon>Scorpiones</taxon>
        <taxon>Buthida</taxon>
        <taxon>Buthoidea</taxon>
        <taxon>Buthidae</taxon>
        <taxon>Hottentotta</taxon>
    </lineage>
</organism>
<feature type="transmembrane region" description="Helical" evidence="1">
    <location>
        <begin position="216"/>
        <end position="240"/>
    </location>
</feature>
<evidence type="ECO:0000256" key="1">
    <source>
        <dbReference type="SAM" id="Phobius"/>
    </source>
</evidence>